<dbReference type="Gene3D" id="3.30.450.20">
    <property type="entry name" value="PAS domain"/>
    <property type="match status" value="1"/>
</dbReference>
<dbReference type="Proteomes" id="UP001165405">
    <property type="component" value="Unassembled WGS sequence"/>
</dbReference>
<dbReference type="NCBIfam" id="TIGR00229">
    <property type="entry name" value="sensory_box"/>
    <property type="match status" value="1"/>
</dbReference>
<dbReference type="AlphaFoldDB" id="A0AA41QDN8"/>
<dbReference type="InterPro" id="IPR035965">
    <property type="entry name" value="PAS-like_dom_sf"/>
</dbReference>
<keyword evidence="3" id="KW-1185">Reference proteome</keyword>
<dbReference type="RefSeq" id="WP_236087923.1">
    <property type="nucleotide sequence ID" value="NZ_JAKGSG010000018.1"/>
</dbReference>
<evidence type="ECO:0000313" key="2">
    <source>
        <dbReference type="EMBL" id="MCF4120207.1"/>
    </source>
</evidence>
<dbReference type="EMBL" id="JAKGSG010000018">
    <property type="protein sequence ID" value="MCF4120207.1"/>
    <property type="molecule type" value="Genomic_DNA"/>
</dbReference>
<reference evidence="2" key="1">
    <citation type="submission" date="2022-01" db="EMBL/GenBank/DDBJ databases">
        <title>Antribacter sp. nov., isolated from Guizhou of China.</title>
        <authorList>
            <person name="Chengliang C."/>
            <person name="Ya Z."/>
        </authorList>
    </citation>
    <scope>NUCLEOTIDE SEQUENCE</scope>
    <source>
        <strain evidence="2">KLBMP 9083</strain>
    </source>
</reference>
<proteinExistence type="predicted"/>
<gene>
    <name evidence="2" type="ORF">L1785_04365</name>
</gene>
<dbReference type="CDD" id="cd00130">
    <property type="entry name" value="PAS"/>
    <property type="match status" value="1"/>
</dbReference>
<dbReference type="SUPFAM" id="SSF55785">
    <property type="entry name" value="PYP-like sensor domain (PAS domain)"/>
    <property type="match status" value="1"/>
</dbReference>
<name>A0AA41QDN8_9MICO</name>
<sequence>MTTSHATAIAELAEHLKPVLEESPDGVYLWLDEQNKVCNQRLAKMFGYDVDEWEAIDDFASTLIADESRAQYVWNYQNHVGRLQYPVTFRFRGKRKDGSTFAAETDMIPLTYRGHVVAYHFVRRVGE</sequence>
<protein>
    <submittedName>
        <fullName evidence="2">PAS domain S-box protein</fullName>
    </submittedName>
</protein>
<dbReference type="SMART" id="SM00091">
    <property type="entry name" value="PAS"/>
    <property type="match status" value="1"/>
</dbReference>
<evidence type="ECO:0000259" key="1">
    <source>
        <dbReference type="SMART" id="SM00091"/>
    </source>
</evidence>
<dbReference type="InterPro" id="IPR000014">
    <property type="entry name" value="PAS"/>
</dbReference>
<evidence type="ECO:0000313" key="3">
    <source>
        <dbReference type="Proteomes" id="UP001165405"/>
    </source>
</evidence>
<accession>A0AA41QDN8</accession>
<feature type="domain" description="PAS" evidence="1">
    <location>
        <begin position="14"/>
        <end position="81"/>
    </location>
</feature>
<organism evidence="2 3">
    <name type="scientific">Antribacter soli</name>
    <dbReference type="NCBI Taxonomy" id="2910976"/>
    <lineage>
        <taxon>Bacteria</taxon>
        <taxon>Bacillati</taxon>
        <taxon>Actinomycetota</taxon>
        <taxon>Actinomycetes</taxon>
        <taxon>Micrococcales</taxon>
        <taxon>Promicromonosporaceae</taxon>
        <taxon>Antribacter</taxon>
    </lineage>
</organism>
<comment type="caution">
    <text evidence="2">The sequence shown here is derived from an EMBL/GenBank/DDBJ whole genome shotgun (WGS) entry which is preliminary data.</text>
</comment>